<dbReference type="Proteomes" id="UP001302374">
    <property type="component" value="Chromosome"/>
</dbReference>
<evidence type="ECO:0000256" key="1">
    <source>
        <dbReference type="SAM" id="Coils"/>
    </source>
</evidence>
<dbReference type="PROSITE" id="PS51257">
    <property type="entry name" value="PROKAR_LIPOPROTEIN"/>
    <property type="match status" value="1"/>
</dbReference>
<dbReference type="EMBL" id="CP043839">
    <property type="protein sequence ID" value="WOF12752.1"/>
    <property type="molecule type" value="Genomic_DNA"/>
</dbReference>
<keyword evidence="1" id="KW-0175">Coiled coil</keyword>
<evidence type="ECO:0000256" key="2">
    <source>
        <dbReference type="SAM" id="SignalP"/>
    </source>
</evidence>
<keyword evidence="6" id="KW-1185">Reference proteome</keyword>
<keyword evidence="2" id="KW-0732">Signal</keyword>
<dbReference type="AlphaFoldDB" id="A0A7X6BIB0"/>
<gene>
    <name evidence="4" type="ORF">F1644_10980</name>
    <name evidence="3" type="ORF">GGR15_000383</name>
</gene>
<evidence type="ECO:0000313" key="5">
    <source>
        <dbReference type="Proteomes" id="UP000576368"/>
    </source>
</evidence>
<organism evidence="3 5">
    <name type="scientific">Butyricimonas paravirosa</name>
    <dbReference type="NCBI Taxonomy" id="1472417"/>
    <lineage>
        <taxon>Bacteria</taxon>
        <taxon>Pseudomonadati</taxon>
        <taxon>Bacteroidota</taxon>
        <taxon>Bacteroidia</taxon>
        <taxon>Bacteroidales</taxon>
        <taxon>Odoribacteraceae</taxon>
        <taxon>Butyricimonas</taxon>
    </lineage>
</organism>
<dbReference type="EMBL" id="JAATLI010000001">
    <property type="protein sequence ID" value="NJC16781.1"/>
    <property type="molecule type" value="Genomic_DNA"/>
</dbReference>
<dbReference type="Proteomes" id="UP000576368">
    <property type="component" value="Unassembled WGS sequence"/>
</dbReference>
<evidence type="ECO:0000313" key="6">
    <source>
        <dbReference type="Proteomes" id="UP001302374"/>
    </source>
</evidence>
<protein>
    <recommendedName>
        <fullName evidence="7">DUF4988 domain-containing protein</fullName>
    </recommendedName>
</protein>
<feature type="signal peptide" evidence="2">
    <location>
        <begin position="1"/>
        <end position="26"/>
    </location>
</feature>
<reference evidence="3 5" key="2">
    <citation type="submission" date="2020-03" db="EMBL/GenBank/DDBJ databases">
        <title>Genomic Encyclopedia of Type Strains, Phase IV (KMG-IV): sequencing the most valuable type-strain genomes for metagenomic binning, comparative biology and taxonomic classification.</title>
        <authorList>
            <person name="Goeker M."/>
        </authorList>
    </citation>
    <scope>NUCLEOTIDE SEQUENCE [LARGE SCALE GENOMIC DNA]</scope>
    <source>
        <strain evidence="3 5">DSM 105722</strain>
    </source>
</reference>
<dbReference type="GeneID" id="86891822"/>
<reference evidence="4 6" key="1">
    <citation type="submission" date="2019-09" db="EMBL/GenBank/DDBJ databases">
        <title>Butyricimonas paravirosa DSM 105722 (=214-4 = JCM 18677 = CCUG 65563).</title>
        <authorList>
            <person name="Le Roy T."/>
            <person name="Cani P.D."/>
        </authorList>
    </citation>
    <scope>NUCLEOTIDE SEQUENCE [LARGE SCALE GENOMIC DNA]</scope>
    <source>
        <strain evidence="4 6">DSM 105722</strain>
    </source>
</reference>
<name>A0A7X6BIB0_9BACT</name>
<evidence type="ECO:0000313" key="3">
    <source>
        <dbReference type="EMBL" id="NJC16781.1"/>
    </source>
</evidence>
<evidence type="ECO:0008006" key="7">
    <source>
        <dbReference type="Google" id="ProtNLM"/>
    </source>
</evidence>
<evidence type="ECO:0000313" key="4">
    <source>
        <dbReference type="EMBL" id="WOF12752.1"/>
    </source>
</evidence>
<feature type="coiled-coil region" evidence="1">
    <location>
        <begin position="28"/>
        <end position="55"/>
    </location>
</feature>
<dbReference type="RefSeq" id="WP_087421332.1">
    <property type="nucleotide sequence ID" value="NZ_BMPA01000029.1"/>
</dbReference>
<sequence length="923" mass="102268">MNKKRNFAKTALLGVLLCGLAGPTFVGCKDYDDDIDGLQEQVNTLNKNFEELKKLVNDGKAITSVTPITGGFKITFNDNTSYDIVNGKDGEKGNDGADGVGTVVSVDENGHLIIDNVDKGKVVNEAAADVVITIGEDGYIYVNGTKQEGAKVNTQTGASYAVDHEKFVEFYVVDEKGNLPETPVKIWKNAALSGLLTIPNYLVDVAENGLLFPTIYGVDKDGAYVRLYAGKADLKYQINPKGATVENPEFVKQQILARSANNGILVSDVNVDGEYLTLRGKAMSGLYSYNELEDVTDEDSYIWGWDMQEGMIDPSFNIVALKVQNQGEELISDYVMGFDYNISQNDVTIEKKFVEEGETEYKDVLAKTGDEAKAADAHFTLVYKDGKGELKLADEIAAFFKRTGLTNKEGKFEFTTNGFDEHSYKFEKVEFLFEDNDGNKEDHCSYVNLAEDGTLTIKEASDEKGSSIGRTPIIKITLVSDVEVNHGKDVKTVYAKVLIAEKEAEKEIPAYTQALDYLLNNVGTAQYLQLDKLYGHVATHLGILGADKFHTIYTTFEQITEVPFDSEIQLKMTGKTETEKNEWLAVYVPNYKKAGQYQVKGVFKSTDDNVYPPVYVIYTVNVKYPVGPYLMKRTDADQGGNFWEGGHMLVNGVFDKTNDYVFDMGGKIADAFIYNLPYDENPWDAAWNIENKVSARANIQYTFVNPAEKDANIVDINATTKEDWKGEISVTKLPADADYRDIDVQPVTWFNLDLDKMVNNVATGGTISMTDGLKANTETKFTVRFVSPLKSLVAKGGELDKNNTTIDQTLNIMKSIVVKDKKDVVLYEKEAFEEIIVDADGTTKRAADKVYQISAPKFEWADENSKAFAAQMEQRGGKCSIDETTGIITFHATGEVGAVNLKVKVSMDCPWRKLETIVTVAVK</sequence>
<feature type="chain" id="PRO_5031156298" description="DUF4988 domain-containing protein" evidence="2">
    <location>
        <begin position="27"/>
        <end position="923"/>
    </location>
</feature>
<accession>A0A7X6BIB0</accession>
<proteinExistence type="predicted"/>